<proteinExistence type="predicted"/>
<feature type="region of interest" description="Disordered" evidence="1">
    <location>
        <begin position="68"/>
        <end position="89"/>
    </location>
</feature>
<feature type="compositionally biased region" description="Acidic residues" evidence="1">
    <location>
        <begin position="1"/>
        <end position="11"/>
    </location>
</feature>
<dbReference type="Gramene" id="OMERI05G05350.1">
    <property type="protein sequence ID" value="OMERI05G05350.1"/>
    <property type="gene ID" value="OMERI05G05350"/>
</dbReference>
<evidence type="ECO:0000256" key="1">
    <source>
        <dbReference type="SAM" id="MobiDB-lite"/>
    </source>
</evidence>
<keyword evidence="3" id="KW-1185">Reference proteome</keyword>
<sequence length="89" mass="9298">MAAAECEDESPESAMVASGDVGSGPTVGHSGVEHAQERLILVQQQPAGILSPLSSGTVLLEATESIDGDESHAQLQDAKFDQIPKRSKR</sequence>
<reference evidence="2" key="1">
    <citation type="submission" date="2015-04" db="UniProtKB">
        <authorList>
            <consortium name="EnsemblPlants"/>
        </authorList>
    </citation>
    <scope>IDENTIFICATION</scope>
</reference>
<evidence type="ECO:0000313" key="2">
    <source>
        <dbReference type="EnsemblPlants" id="OMERI05G05350.1"/>
    </source>
</evidence>
<organism evidence="2">
    <name type="scientific">Oryza meridionalis</name>
    <dbReference type="NCBI Taxonomy" id="40149"/>
    <lineage>
        <taxon>Eukaryota</taxon>
        <taxon>Viridiplantae</taxon>
        <taxon>Streptophyta</taxon>
        <taxon>Embryophyta</taxon>
        <taxon>Tracheophyta</taxon>
        <taxon>Spermatophyta</taxon>
        <taxon>Magnoliopsida</taxon>
        <taxon>Liliopsida</taxon>
        <taxon>Poales</taxon>
        <taxon>Poaceae</taxon>
        <taxon>BOP clade</taxon>
        <taxon>Oryzoideae</taxon>
        <taxon>Oryzeae</taxon>
        <taxon>Oryzinae</taxon>
        <taxon>Oryza</taxon>
    </lineage>
</organism>
<feature type="compositionally biased region" description="Basic and acidic residues" evidence="1">
    <location>
        <begin position="78"/>
        <end position="89"/>
    </location>
</feature>
<dbReference type="HOGENOM" id="CLU_2709126_0_0_1"/>
<dbReference type="Proteomes" id="UP000008021">
    <property type="component" value="Chromosome 5"/>
</dbReference>
<accession>A0A0E0DMY6</accession>
<evidence type="ECO:0000313" key="3">
    <source>
        <dbReference type="Proteomes" id="UP000008021"/>
    </source>
</evidence>
<dbReference type="EnsemblPlants" id="OMERI05G05350.1">
    <property type="protein sequence ID" value="OMERI05G05350.1"/>
    <property type="gene ID" value="OMERI05G05350"/>
</dbReference>
<reference evidence="2" key="2">
    <citation type="submission" date="2018-05" db="EMBL/GenBank/DDBJ databases">
        <title>OmerRS3 (Oryza meridionalis Reference Sequence Version 3).</title>
        <authorList>
            <person name="Zhang J."/>
            <person name="Kudrna D."/>
            <person name="Lee S."/>
            <person name="Talag J."/>
            <person name="Welchert J."/>
            <person name="Wing R.A."/>
        </authorList>
    </citation>
    <scope>NUCLEOTIDE SEQUENCE [LARGE SCALE GENOMIC DNA]</scope>
    <source>
        <strain evidence="2">cv. OR44</strain>
    </source>
</reference>
<feature type="region of interest" description="Disordered" evidence="1">
    <location>
        <begin position="1"/>
        <end position="32"/>
    </location>
</feature>
<name>A0A0E0DMY6_9ORYZ</name>
<dbReference type="AlphaFoldDB" id="A0A0E0DMY6"/>
<protein>
    <submittedName>
        <fullName evidence="2">Uncharacterized protein</fullName>
    </submittedName>
</protein>